<organism evidence="1 2">
    <name type="scientific">Choiromyces venosus 120613-1</name>
    <dbReference type="NCBI Taxonomy" id="1336337"/>
    <lineage>
        <taxon>Eukaryota</taxon>
        <taxon>Fungi</taxon>
        <taxon>Dikarya</taxon>
        <taxon>Ascomycota</taxon>
        <taxon>Pezizomycotina</taxon>
        <taxon>Pezizomycetes</taxon>
        <taxon>Pezizales</taxon>
        <taxon>Tuberaceae</taxon>
        <taxon>Choiromyces</taxon>
    </lineage>
</organism>
<sequence>MTPTNRIVAISLDYLSLSSEILKVWQSSGPGGARFQVDVEKLERSYTHSRNRVLLALKAAIQQKKSFGVRQEHKLSIQLFHSLKETAHQIVISQLPDCYYIQESLEIFHFIYGNFLRFGLGLEPKGIFREKTGSRERNLPSLGLKNQLATYKFCWLHPSVIDWTLHKAKHLLHQKTQWEILEKFEELLKEIDDPSSKKTYKILAFLGTLVIQKFRTDVWTTLFKFCDSEWKEDPELTKELALSGQLPLDHSNILDFSPSRLSRIKYSNKYKFSLQERWEILFHSGDR</sequence>
<dbReference type="AlphaFoldDB" id="A0A3N4JR25"/>
<name>A0A3N4JR25_9PEZI</name>
<proteinExistence type="predicted"/>
<dbReference type="EMBL" id="ML120378">
    <property type="protein sequence ID" value="RPB00733.1"/>
    <property type="molecule type" value="Genomic_DNA"/>
</dbReference>
<keyword evidence="2" id="KW-1185">Reference proteome</keyword>
<gene>
    <name evidence="1" type="ORF">L873DRAFT_1842922</name>
</gene>
<accession>A0A3N4JR25</accession>
<protein>
    <submittedName>
        <fullName evidence="1">Uncharacterized protein</fullName>
    </submittedName>
</protein>
<evidence type="ECO:0000313" key="1">
    <source>
        <dbReference type="EMBL" id="RPB00733.1"/>
    </source>
</evidence>
<evidence type="ECO:0000313" key="2">
    <source>
        <dbReference type="Proteomes" id="UP000276215"/>
    </source>
</evidence>
<reference evidence="1 2" key="1">
    <citation type="journal article" date="2018" name="Nat. Ecol. Evol.">
        <title>Pezizomycetes genomes reveal the molecular basis of ectomycorrhizal truffle lifestyle.</title>
        <authorList>
            <person name="Murat C."/>
            <person name="Payen T."/>
            <person name="Noel B."/>
            <person name="Kuo A."/>
            <person name="Morin E."/>
            <person name="Chen J."/>
            <person name="Kohler A."/>
            <person name="Krizsan K."/>
            <person name="Balestrini R."/>
            <person name="Da Silva C."/>
            <person name="Montanini B."/>
            <person name="Hainaut M."/>
            <person name="Levati E."/>
            <person name="Barry K.W."/>
            <person name="Belfiori B."/>
            <person name="Cichocki N."/>
            <person name="Clum A."/>
            <person name="Dockter R.B."/>
            <person name="Fauchery L."/>
            <person name="Guy J."/>
            <person name="Iotti M."/>
            <person name="Le Tacon F."/>
            <person name="Lindquist E.A."/>
            <person name="Lipzen A."/>
            <person name="Malagnac F."/>
            <person name="Mello A."/>
            <person name="Molinier V."/>
            <person name="Miyauchi S."/>
            <person name="Poulain J."/>
            <person name="Riccioni C."/>
            <person name="Rubini A."/>
            <person name="Sitrit Y."/>
            <person name="Splivallo R."/>
            <person name="Traeger S."/>
            <person name="Wang M."/>
            <person name="Zifcakova L."/>
            <person name="Wipf D."/>
            <person name="Zambonelli A."/>
            <person name="Paolocci F."/>
            <person name="Nowrousian M."/>
            <person name="Ottonello S."/>
            <person name="Baldrian P."/>
            <person name="Spatafora J.W."/>
            <person name="Henrissat B."/>
            <person name="Nagy L.G."/>
            <person name="Aury J.M."/>
            <person name="Wincker P."/>
            <person name="Grigoriev I.V."/>
            <person name="Bonfante P."/>
            <person name="Martin F.M."/>
        </authorList>
    </citation>
    <scope>NUCLEOTIDE SEQUENCE [LARGE SCALE GENOMIC DNA]</scope>
    <source>
        <strain evidence="1 2">120613-1</strain>
    </source>
</reference>
<dbReference type="Proteomes" id="UP000276215">
    <property type="component" value="Unassembled WGS sequence"/>
</dbReference>